<dbReference type="Gene3D" id="3.40.50.1820">
    <property type="entry name" value="alpha/beta hydrolase"/>
    <property type="match status" value="1"/>
</dbReference>
<dbReference type="SUPFAM" id="SSF53474">
    <property type="entry name" value="alpha/beta-Hydrolases"/>
    <property type="match status" value="1"/>
</dbReference>
<dbReference type="InterPro" id="IPR013094">
    <property type="entry name" value="AB_hydrolase_3"/>
</dbReference>
<dbReference type="AlphaFoldDB" id="A0A4P7UDW8"/>
<feature type="compositionally biased region" description="Low complexity" evidence="2">
    <location>
        <begin position="324"/>
        <end position="350"/>
    </location>
</feature>
<dbReference type="InterPro" id="IPR029058">
    <property type="entry name" value="AB_hydrolase_fold"/>
</dbReference>
<dbReference type="Pfam" id="PF07859">
    <property type="entry name" value="Abhydrolase_3"/>
    <property type="match status" value="1"/>
</dbReference>
<keyword evidence="1 4" id="KW-0378">Hydrolase</keyword>
<feature type="domain" description="Alpha/beta hydrolase fold-3" evidence="3">
    <location>
        <begin position="122"/>
        <end position="316"/>
    </location>
</feature>
<protein>
    <submittedName>
        <fullName evidence="4">Alpha/beta hydrolase</fullName>
    </submittedName>
</protein>
<accession>A0A4P7UDW8</accession>
<dbReference type="PANTHER" id="PTHR48081:SF8">
    <property type="entry name" value="ALPHA_BETA HYDROLASE FOLD-3 DOMAIN-CONTAINING PROTEIN-RELATED"/>
    <property type="match status" value="1"/>
</dbReference>
<feature type="region of interest" description="Disordered" evidence="2">
    <location>
        <begin position="1"/>
        <end position="37"/>
    </location>
</feature>
<evidence type="ECO:0000313" key="4">
    <source>
        <dbReference type="EMBL" id="QCC78306.1"/>
    </source>
</evidence>
<organism evidence="4 5">
    <name type="scientific">Nocardioides daphniae</name>
    <dbReference type="NCBI Taxonomy" id="402297"/>
    <lineage>
        <taxon>Bacteria</taxon>
        <taxon>Bacillati</taxon>
        <taxon>Actinomycetota</taxon>
        <taxon>Actinomycetes</taxon>
        <taxon>Propionibacteriales</taxon>
        <taxon>Nocardioidaceae</taxon>
        <taxon>Nocardioides</taxon>
    </lineage>
</organism>
<evidence type="ECO:0000259" key="3">
    <source>
        <dbReference type="Pfam" id="PF07859"/>
    </source>
</evidence>
<dbReference type="GO" id="GO:0016787">
    <property type="term" value="F:hydrolase activity"/>
    <property type="evidence" value="ECO:0007669"/>
    <property type="project" value="UniProtKB-KW"/>
</dbReference>
<reference evidence="4 5" key="1">
    <citation type="journal article" date="2008" name="Int. J. Syst. Evol. Microbiol.">
        <title>Nocardioides daphniae sp. nov., isolated from Daphnia cucullata (Crustacea: Cladocera).</title>
        <authorList>
            <person name="Toth E.M."/>
            <person name="Keki Z."/>
            <person name="Homonnay Z.G."/>
            <person name="Borsodi A.K."/>
            <person name="Marialigeti K."/>
            <person name="Schumann P."/>
        </authorList>
    </citation>
    <scope>NUCLEOTIDE SEQUENCE [LARGE SCALE GENOMIC DNA]</scope>
    <source>
        <strain evidence="4 5">JCM 16608</strain>
    </source>
</reference>
<proteinExistence type="predicted"/>
<gene>
    <name evidence="4" type="ORF">E2C04_15915</name>
</gene>
<name>A0A4P7UDW8_9ACTN</name>
<sequence length="365" mass="39202">MTPTPYACPLHAARGVPEAAPEPPRRHRPSPRFGGVDSPVVSPSLLHQVVATVLPRVRRARDLDDADLERGRILAWQQTLVGGLPTRLVPGFSRRFDVEVDHSAGFPTYVLTPRGADVTRTVLYGHGGGYVKPIDAFHVRYVSILARRLGARIVLPDYPLAPTHTWRDSHEDLVDLAVAWAEHADCAGERPLTLMGDSAGGGLVLALAQTMRDRLRRHGSGAVAGSLVLHAPWADLTSTAPGTEEFSARDPWLFLSKIRLYAEWWAGSPDDLDRPEVSPALGDLSDLPPALMLHGTRDTLAAACRMLVRRAEEAGGAHLRRGARPAARLQPLPADPRGAARDAPGAGLPRLSGRAGTGGRPMLAG</sequence>
<dbReference type="EMBL" id="CP038462">
    <property type="protein sequence ID" value="QCC78306.1"/>
    <property type="molecule type" value="Genomic_DNA"/>
</dbReference>
<evidence type="ECO:0000256" key="1">
    <source>
        <dbReference type="ARBA" id="ARBA00022801"/>
    </source>
</evidence>
<dbReference type="InterPro" id="IPR050300">
    <property type="entry name" value="GDXG_lipolytic_enzyme"/>
</dbReference>
<dbReference type="PANTHER" id="PTHR48081">
    <property type="entry name" value="AB HYDROLASE SUPERFAMILY PROTEIN C4A8.06C"/>
    <property type="match status" value="1"/>
</dbReference>
<evidence type="ECO:0000256" key="2">
    <source>
        <dbReference type="SAM" id="MobiDB-lite"/>
    </source>
</evidence>
<dbReference type="KEGG" id="ndp:E2C04_15915"/>
<feature type="region of interest" description="Disordered" evidence="2">
    <location>
        <begin position="315"/>
        <end position="365"/>
    </location>
</feature>
<evidence type="ECO:0000313" key="5">
    <source>
        <dbReference type="Proteomes" id="UP000297025"/>
    </source>
</evidence>
<dbReference type="Proteomes" id="UP000297025">
    <property type="component" value="Chromosome"/>
</dbReference>